<feature type="non-terminal residue" evidence="2">
    <location>
        <position position="1"/>
    </location>
</feature>
<dbReference type="OrthoDB" id="660555at2759"/>
<evidence type="ECO:0000256" key="1">
    <source>
        <dbReference type="SAM" id="MobiDB-lite"/>
    </source>
</evidence>
<dbReference type="SUPFAM" id="SSF53756">
    <property type="entry name" value="UDP-Glycosyltransferase/glycogen phosphorylase"/>
    <property type="match status" value="1"/>
</dbReference>
<feature type="compositionally biased region" description="Polar residues" evidence="1">
    <location>
        <begin position="112"/>
        <end position="126"/>
    </location>
</feature>
<dbReference type="Gene3D" id="1.10.10.10">
    <property type="entry name" value="Winged helix-like DNA-binding domain superfamily/Winged helix DNA-binding domain"/>
    <property type="match status" value="1"/>
</dbReference>
<feature type="compositionally biased region" description="Polar residues" evidence="1">
    <location>
        <begin position="135"/>
        <end position="146"/>
    </location>
</feature>
<dbReference type="EMBL" id="LSMT01002270">
    <property type="protein sequence ID" value="PFX11544.1"/>
    <property type="molecule type" value="Genomic_DNA"/>
</dbReference>
<protein>
    <submittedName>
        <fullName evidence="2">D-inositol 3-phosphate glycosyltransferase</fullName>
    </submittedName>
</protein>
<organism evidence="2 3">
    <name type="scientific">Stylophora pistillata</name>
    <name type="common">Smooth cauliflower coral</name>
    <dbReference type="NCBI Taxonomy" id="50429"/>
    <lineage>
        <taxon>Eukaryota</taxon>
        <taxon>Metazoa</taxon>
        <taxon>Cnidaria</taxon>
        <taxon>Anthozoa</taxon>
        <taxon>Hexacorallia</taxon>
        <taxon>Scleractinia</taxon>
        <taxon>Astrocoeniina</taxon>
        <taxon>Pocilloporidae</taxon>
        <taxon>Stylophora</taxon>
    </lineage>
</organism>
<dbReference type="PANTHER" id="PTHR47508">
    <property type="entry name" value="SAM DOMAIN-CONTAINING PROTEIN-RELATED"/>
    <property type="match status" value="1"/>
</dbReference>
<dbReference type="GO" id="GO:0016740">
    <property type="term" value="F:transferase activity"/>
    <property type="evidence" value="ECO:0007669"/>
    <property type="project" value="UniProtKB-KW"/>
</dbReference>
<reference evidence="3" key="1">
    <citation type="journal article" date="2017" name="bioRxiv">
        <title>Comparative analysis of the genomes of Stylophora pistillata and Acropora digitifera provides evidence for extensive differences between species of corals.</title>
        <authorList>
            <person name="Voolstra C.R."/>
            <person name="Li Y."/>
            <person name="Liew Y.J."/>
            <person name="Baumgarten S."/>
            <person name="Zoccola D."/>
            <person name="Flot J.-F."/>
            <person name="Tambutte S."/>
            <person name="Allemand D."/>
            <person name="Aranda M."/>
        </authorList>
    </citation>
    <scope>NUCLEOTIDE SEQUENCE [LARGE SCALE GENOMIC DNA]</scope>
</reference>
<keyword evidence="2" id="KW-0808">Transferase</keyword>
<feature type="region of interest" description="Disordered" evidence="1">
    <location>
        <begin position="112"/>
        <end position="155"/>
    </location>
</feature>
<gene>
    <name evidence="2" type="primary">mshA</name>
    <name evidence="2" type="ORF">AWC38_SpisGene24679</name>
</gene>
<comment type="caution">
    <text evidence="2">The sequence shown here is derived from an EMBL/GenBank/DDBJ whole genome shotgun (WGS) entry which is preliminary data.</text>
</comment>
<evidence type="ECO:0000313" key="3">
    <source>
        <dbReference type="Proteomes" id="UP000225706"/>
    </source>
</evidence>
<feature type="region of interest" description="Disordered" evidence="1">
    <location>
        <begin position="277"/>
        <end position="349"/>
    </location>
</feature>
<accession>A0A2B4QZC7</accession>
<keyword evidence="3" id="KW-1185">Reference proteome</keyword>
<dbReference type="InterPro" id="IPR027417">
    <property type="entry name" value="P-loop_NTPase"/>
</dbReference>
<dbReference type="Proteomes" id="UP000225706">
    <property type="component" value="Unassembled WGS sequence"/>
</dbReference>
<dbReference type="Pfam" id="PF20706">
    <property type="entry name" value="GT4-conflict"/>
    <property type="match status" value="1"/>
</dbReference>
<sequence length="1354" mass="152965">SSNMNKRNDALPEEILTLLVYKAAEIEGREFLEMVFSTSVGRVLFNHYRNNLTLPEDVARANGHTILGDFLEDVNERLSKEVCRGDNYETIDWLELKYAVDKKICLPSTNDAQAVSSPVDDVNQSGYEADDEASSLPSPADTNANGSEMHDSEHGDIEQITSVPAEILAQGPVAKRLYEEALKDGSLSVYRTRILITGQDRAGKTSLKKSLLGQPFDPEEQSTDGIEVDPSKCAIKVDQIKNWNSTGKKESCLSECCEEISRMLAEKRYQWILQKEQMESEEVPHEEPKEKPAEDSNIKDENEILRTEDSPKSPNVYSSTSEKQDNETENQTRGCLEEKRSDCSSESGLIPDTVVEHADRLLKEMIDGKDRQNPQDDKESIVTIDLWDFAGQHLYYAAHSVFFTKRAVYILVHNLSKELNDPAQPCARQGCHNIILENPGRITNLEDLLSWLATIHSIKPKDEGMPVDNSGTGISYLRPPVFIVGTHADQPTENIEIVTTKIQQAISGKEYDKHVIRPFFSIDNTQGHQSSFGKTQRNESVLPKVKRLFVGKSQRSHQRGKSGEKGKATGDEIHILRAKIMEILRQEPYMGEKIPVRWFNFEKLVETLVASNVYFMVVEELRTLVENANIIEGDDHFKTMLNFYHDLGMIVKHRNTVILKAQWLIDLFRKLITIPTFDKMDPVESKHWPELERNGVLSMELVDHVFTKFLRRGVIKEDILDMMEQFGLIAKFSSPALPDVKYFVPCQLKSPPIELCKMEPSSTDPCPLYLYFLDGFVPHGLFPRLVSSSTAWVATTGSSHLPKLYQNGAWFVLEGKVIHDMILICKKRFIKILLREVKEAKAVALPLSTSRSAEVARRVRLFLKSSLEHFSQEFPYLSKLRYQFSVECPYCLQRVEECAIHRKPSCTHEDCLHLLEVKQGKHLICMESAGYNEVLTVQGRDLWFSSEGTQDPSKTGSLRVTLLASEWGSSMGGMSTINRQLAILLAKHREIEVTLLVPKFSCSEEDRRTAWNHNVLIKEAEKRPGFDPLDWLSFPPKDLIIDVILGHGAQLGKQAQVIRESHNCQWVQVVHTAPEELGMFKTHPRAVAKGELKTTTEVDLCKLANLVVAIGPKLAEAYSAYLRPCQKQQDILKLTPGTFKEFSALIQDPVDLGNFRVLTFGRGDPEDFSLKGYDIAAKAVVELNDYSYHLIYVGAPDGKQEAVKERLLQSGISNRQLTVRTFLQDKEKLKECFCEVDLCIMPSRTEGFGLTGLEALSAGLPILVSGNSGFGDALCSVPSGRSFVVDSDDPKVWAEAIAGIRVKERLERLQETQLLRTHYEEQFSWEKQCDRLVDKMWNKVYGAGMSMIINNVFL</sequence>
<name>A0A2B4QZC7_STYPI</name>
<dbReference type="CDD" id="cd03801">
    <property type="entry name" value="GT4_PimA-like"/>
    <property type="match status" value="1"/>
</dbReference>
<dbReference type="STRING" id="50429.A0A2B4QZC7"/>
<proteinExistence type="predicted"/>
<feature type="compositionally biased region" description="Basic and acidic residues" evidence="1">
    <location>
        <begin position="277"/>
        <end position="311"/>
    </location>
</feature>
<dbReference type="Gene3D" id="3.40.50.300">
    <property type="entry name" value="P-loop containing nucleotide triphosphate hydrolases"/>
    <property type="match status" value="1"/>
</dbReference>
<dbReference type="Gene3D" id="3.40.50.2000">
    <property type="entry name" value="Glycogen Phosphorylase B"/>
    <property type="match status" value="1"/>
</dbReference>
<dbReference type="InterPro" id="IPR036388">
    <property type="entry name" value="WH-like_DNA-bd_sf"/>
</dbReference>
<dbReference type="Pfam" id="PF08477">
    <property type="entry name" value="Roc"/>
    <property type="match status" value="1"/>
</dbReference>
<feature type="compositionally biased region" description="Polar residues" evidence="1">
    <location>
        <begin position="312"/>
        <end position="321"/>
    </location>
</feature>
<dbReference type="PANTHER" id="PTHR47508:SF1">
    <property type="entry name" value="NON-SPECIFIC SERINE_THREONINE PROTEIN KINASE"/>
    <property type="match status" value="1"/>
</dbReference>
<evidence type="ECO:0000313" key="2">
    <source>
        <dbReference type="EMBL" id="PFX11544.1"/>
    </source>
</evidence>
<dbReference type="SUPFAM" id="SSF52540">
    <property type="entry name" value="P-loop containing nucleoside triphosphate hydrolases"/>
    <property type="match status" value="1"/>
</dbReference>